<accession>A0A388T7R8</accession>
<dbReference type="Pfam" id="PF13860">
    <property type="entry name" value="FlgD_ig"/>
    <property type="match status" value="1"/>
</dbReference>
<comment type="caution">
    <text evidence="2">The sequence shown here is derived from an EMBL/GenBank/DDBJ whole genome shotgun (WGS) entry which is preliminary data.</text>
</comment>
<name>A0A388T7R8_TERA1</name>
<organism evidence="2 3">
    <name type="scientific">Termititenax aidoneus</name>
    <dbReference type="NCBI Taxonomy" id="2218524"/>
    <lineage>
        <taxon>Bacteria</taxon>
        <taxon>Bacillati</taxon>
        <taxon>Candidatus Margulisiibacteriota</taxon>
        <taxon>Candidatus Termititenacia</taxon>
        <taxon>Candidatus Termititenacales</taxon>
        <taxon>Candidatus Termititenacaceae</taxon>
        <taxon>Candidatus Termititenax</taxon>
    </lineage>
</organism>
<feature type="domain" description="FlgD/Vpr Ig-like" evidence="1">
    <location>
        <begin position="414"/>
        <end position="481"/>
    </location>
</feature>
<proteinExistence type="predicted"/>
<dbReference type="NCBIfam" id="TIGR04183">
    <property type="entry name" value="Por_Secre_tail"/>
    <property type="match status" value="1"/>
</dbReference>
<protein>
    <recommendedName>
        <fullName evidence="1">FlgD/Vpr Ig-like domain-containing protein</fullName>
    </recommendedName>
</protein>
<evidence type="ECO:0000259" key="1">
    <source>
        <dbReference type="Pfam" id="PF13860"/>
    </source>
</evidence>
<dbReference type="InterPro" id="IPR025965">
    <property type="entry name" value="FlgD/Vpr_Ig-like"/>
</dbReference>
<gene>
    <name evidence="2" type="ORF">NO1_0183</name>
</gene>
<dbReference type="EMBL" id="BGZN01000002">
    <property type="protein sequence ID" value="GBR72685.1"/>
    <property type="molecule type" value="Genomic_DNA"/>
</dbReference>
<dbReference type="Gene3D" id="2.60.40.4070">
    <property type="match status" value="1"/>
</dbReference>
<dbReference type="AlphaFoldDB" id="A0A388T7R8"/>
<evidence type="ECO:0000313" key="3">
    <source>
        <dbReference type="Proteomes" id="UP000269352"/>
    </source>
</evidence>
<evidence type="ECO:0000313" key="2">
    <source>
        <dbReference type="EMBL" id="GBR72685.1"/>
    </source>
</evidence>
<dbReference type="InterPro" id="IPR026444">
    <property type="entry name" value="Secre_tail"/>
</dbReference>
<dbReference type="Proteomes" id="UP000269352">
    <property type="component" value="Unassembled WGS sequence"/>
</dbReference>
<sequence length="498" mass="55534">MDKQSVAYPVLIQDSLDIYESAQMFNIGKDTLPPTVLLARPADSSTYARNYPYYFSVMDNVWTTINVKVYRGAELLLDETQATSDIVAIVPLNLGQNELSFVFTDGAGNYKTMAKDIKLENIAHYDSLTGIYVEIPVGAYNIDTPVLLAKYDLAELVNADWQAGHLPYSIAKFSTPSFVAAFDSVKLAAPLGAWTTLNVPAKFAVKVPKTENNDQKIQPVIWNNVDKKWLAHTAKRLTPEEFGLLTVPESVFALGADEELIYFESPALGLISLMLFETAERPQIKLANADGYYAAGQNQVLFTVKGNYLCLDKTILFLNDVTLNARLDLDRYMDNALRAQMLETVQDTQNALIQYDPEQKIFAAAVEGFVQGDNRLRIDAENLVHSVSAYYTLAVDTGELQAKDIYAYPNPARSAGDQMVRFSCMLSKPADINIRIYTNQGHLIKELNQRGDTGFNAVSWDGKDNYNNQTANGMYLYVITIDDGEKKIIQRKKVGLLL</sequence>
<keyword evidence="3" id="KW-1185">Reference proteome</keyword>
<reference evidence="2 3" key="1">
    <citation type="journal article" date="2019" name="ISME J.">
        <title>Genome analyses of uncultured TG2/ZB3 bacteria in 'Margulisbacteria' specifically attached to ectosymbiotic spirochetes of protists in the termite gut.</title>
        <authorList>
            <person name="Utami Y.D."/>
            <person name="Kuwahara H."/>
            <person name="Igai K."/>
            <person name="Murakami T."/>
            <person name="Sugaya K."/>
            <person name="Morikawa T."/>
            <person name="Nagura Y."/>
            <person name="Yuki M."/>
            <person name="Deevong P."/>
            <person name="Inoue T."/>
            <person name="Kihara K."/>
            <person name="Lo N."/>
            <person name="Yamada A."/>
            <person name="Ohkuma M."/>
            <person name="Hongoh Y."/>
        </authorList>
    </citation>
    <scope>NUCLEOTIDE SEQUENCE [LARGE SCALE GENOMIC DNA]</scope>
    <source>
        <strain evidence="2">NkOx7-01</strain>
    </source>
</reference>